<gene>
    <name evidence="2" type="ORF">E2C01_086001</name>
</gene>
<dbReference type="Proteomes" id="UP000324222">
    <property type="component" value="Unassembled WGS sequence"/>
</dbReference>
<keyword evidence="3" id="KW-1185">Reference proteome</keyword>
<comment type="caution">
    <text evidence="2">The sequence shown here is derived from an EMBL/GenBank/DDBJ whole genome shotgun (WGS) entry which is preliminary data.</text>
</comment>
<dbReference type="EMBL" id="VSRR010086219">
    <property type="protein sequence ID" value="MPC90993.1"/>
    <property type="molecule type" value="Genomic_DNA"/>
</dbReference>
<reference evidence="2 3" key="1">
    <citation type="submission" date="2019-05" db="EMBL/GenBank/DDBJ databases">
        <title>Another draft genome of Portunus trituberculatus and its Hox gene families provides insights of decapod evolution.</title>
        <authorList>
            <person name="Jeong J.-H."/>
            <person name="Song I."/>
            <person name="Kim S."/>
            <person name="Choi T."/>
            <person name="Kim D."/>
            <person name="Ryu S."/>
            <person name="Kim W."/>
        </authorList>
    </citation>
    <scope>NUCLEOTIDE SEQUENCE [LARGE SCALE GENOMIC DNA]</scope>
    <source>
        <tissue evidence="2">Muscle</tissue>
    </source>
</reference>
<protein>
    <submittedName>
        <fullName evidence="2">Uncharacterized protein</fullName>
    </submittedName>
</protein>
<proteinExistence type="predicted"/>
<accession>A0A5B7J946</accession>
<evidence type="ECO:0000256" key="1">
    <source>
        <dbReference type="SAM" id="MobiDB-lite"/>
    </source>
</evidence>
<feature type="region of interest" description="Disordered" evidence="1">
    <location>
        <begin position="1"/>
        <end position="48"/>
    </location>
</feature>
<dbReference type="AlphaFoldDB" id="A0A5B7J946"/>
<name>A0A5B7J946_PORTR</name>
<organism evidence="2 3">
    <name type="scientific">Portunus trituberculatus</name>
    <name type="common">Swimming crab</name>
    <name type="synonym">Neptunus trituberculatus</name>
    <dbReference type="NCBI Taxonomy" id="210409"/>
    <lineage>
        <taxon>Eukaryota</taxon>
        <taxon>Metazoa</taxon>
        <taxon>Ecdysozoa</taxon>
        <taxon>Arthropoda</taxon>
        <taxon>Crustacea</taxon>
        <taxon>Multicrustacea</taxon>
        <taxon>Malacostraca</taxon>
        <taxon>Eumalacostraca</taxon>
        <taxon>Eucarida</taxon>
        <taxon>Decapoda</taxon>
        <taxon>Pleocyemata</taxon>
        <taxon>Brachyura</taxon>
        <taxon>Eubrachyura</taxon>
        <taxon>Portunoidea</taxon>
        <taxon>Portunidae</taxon>
        <taxon>Portuninae</taxon>
        <taxon>Portunus</taxon>
    </lineage>
</organism>
<evidence type="ECO:0000313" key="3">
    <source>
        <dbReference type="Proteomes" id="UP000324222"/>
    </source>
</evidence>
<sequence>MTRTNYCGGKHALARPGGHSSPRGSVRELSLSPLSSTKIRTQKRLRCM</sequence>
<evidence type="ECO:0000313" key="2">
    <source>
        <dbReference type="EMBL" id="MPC90993.1"/>
    </source>
</evidence>